<dbReference type="Gene3D" id="3.30.420.10">
    <property type="entry name" value="Ribonuclease H-like superfamily/Ribonuclease H"/>
    <property type="match status" value="1"/>
</dbReference>
<dbReference type="AlphaFoldDB" id="A0A0N5BL29"/>
<sequence>MVMEYFVDNGIYPAYSIPRHSQSNGSAESKEVKTINENVLNAVMVFINGRTMEDKENGTLTTPAEKFFNIKLLMEKILDKYQYNPEPLKCNCWVKIDKKSKWIKGVALERISKSVYKVQVDNKIYVRKDDMVRLVNDNLIVQPEDSEESDSLRSSLVCEDIADEMFSLTLEARDMQQQINEYLGGTGNRSTLVKNIENNKVVQEFIVVPEKFCVELEVDYQKCVKKLDNVLVISSDGSCEKERGYGVGVYRDNRCVHEHSGRLGNNSSAQLCEMFAFAKGLELAFYHLKPDEIVVMVSDSCYVCNLFSEQICAIRKADYMKSSGKTLVHRELIRKADEMINKLENLYIIQDKRHAGIRVNEKADELAKKGAKLNPKFVEKI</sequence>
<dbReference type="SUPFAM" id="SSF53098">
    <property type="entry name" value="Ribonuclease H-like"/>
    <property type="match status" value="1"/>
</dbReference>
<dbReference type="InterPro" id="IPR012337">
    <property type="entry name" value="RNaseH-like_sf"/>
</dbReference>
<protein>
    <submittedName>
        <fullName evidence="3">RNase H domain-containing protein</fullName>
    </submittedName>
</protein>
<accession>A0A0N5BL29</accession>
<feature type="domain" description="RNase H type-1" evidence="1">
    <location>
        <begin position="227"/>
        <end position="372"/>
    </location>
</feature>
<name>A0A0N5BL29_STREA</name>
<dbReference type="InterPro" id="IPR002156">
    <property type="entry name" value="RNaseH_domain"/>
</dbReference>
<dbReference type="GO" id="GO:0004523">
    <property type="term" value="F:RNA-DNA hybrid ribonuclease activity"/>
    <property type="evidence" value="ECO:0007669"/>
    <property type="project" value="InterPro"/>
</dbReference>
<evidence type="ECO:0000313" key="3">
    <source>
        <dbReference type="WBParaSite" id="SPAL_0000663100.1"/>
    </source>
</evidence>
<dbReference type="WBParaSite" id="SPAL_0000663100.1">
    <property type="protein sequence ID" value="SPAL_0000663100.1"/>
    <property type="gene ID" value="SPAL_0000663100"/>
</dbReference>
<evidence type="ECO:0000259" key="1">
    <source>
        <dbReference type="PROSITE" id="PS50879"/>
    </source>
</evidence>
<evidence type="ECO:0000313" key="2">
    <source>
        <dbReference type="Proteomes" id="UP000046392"/>
    </source>
</evidence>
<organism evidence="2 3">
    <name type="scientific">Strongyloides papillosus</name>
    <name type="common">Intestinal threadworm</name>
    <dbReference type="NCBI Taxonomy" id="174720"/>
    <lineage>
        <taxon>Eukaryota</taxon>
        <taxon>Metazoa</taxon>
        <taxon>Ecdysozoa</taxon>
        <taxon>Nematoda</taxon>
        <taxon>Chromadorea</taxon>
        <taxon>Rhabditida</taxon>
        <taxon>Tylenchina</taxon>
        <taxon>Panagrolaimomorpha</taxon>
        <taxon>Strongyloidoidea</taxon>
        <taxon>Strongyloididae</taxon>
        <taxon>Strongyloides</taxon>
    </lineage>
</organism>
<dbReference type="InterPro" id="IPR036397">
    <property type="entry name" value="RNaseH_sf"/>
</dbReference>
<dbReference type="Pfam" id="PF00075">
    <property type="entry name" value="RNase_H"/>
    <property type="match status" value="1"/>
</dbReference>
<dbReference type="Proteomes" id="UP000046392">
    <property type="component" value="Unplaced"/>
</dbReference>
<dbReference type="GO" id="GO:0003676">
    <property type="term" value="F:nucleic acid binding"/>
    <property type="evidence" value="ECO:0007669"/>
    <property type="project" value="InterPro"/>
</dbReference>
<keyword evidence="2" id="KW-1185">Reference proteome</keyword>
<dbReference type="STRING" id="174720.A0A0N5BL29"/>
<dbReference type="PROSITE" id="PS50879">
    <property type="entry name" value="RNASE_H_1"/>
    <property type="match status" value="1"/>
</dbReference>
<proteinExistence type="predicted"/>
<reference evidence="3" key="1">
    <citation type="submission" date="2017-02" db="UniProtKB">
        <authorList>
            <consortium name="WormBaseParasite"/>
        </authorList>
    </citation>
    <scope>IDENTIFICATION</scope>
</reference>